<sequence length="123" mass="12441">MTIAAATLAIALDLLIIFIGARFFAVPIAAAAAFGVPVRTDGGACAYLTVKGLRDAVSGVVGLAILAFAGLHAEAWFMLAIALTPLGDTVIVLKYGGTKTVAFGIHFATAMTVMVSAALLFAA</sequence>
<evidence type="ECO:0000313" key="2">
    <source>
        <dbReference type="EMBL" id="GAA2007637.1"/>
    </source>
</evidence>
<keyword evidence="1" id="KW-0472">Membrane</keyword>
<evidence type="ECO:0000256" key="1">
    <source>
        <dbReference type="SAM" id="Phobius"/>
    </source>
</evidence>
<gene>
    <name evidence="2" type="ORF">GCM10009838_87470</name>
</gene>
<dbReference type="RefSeq" id="WP_344663156.1">
    <property type="nucleotide sequence ID" value="NZ_BAAAQM010000099.1"/>
</dbReference>
<protein>
    <submittedName>
        <fullName evidence="2">DUF4267 domain-containing protein</fullName>
    </submittedName>
</protein>
<dbReference type="InterPro" id="IPR025363">
    <property type="entry name" value="DUF4267"/>
</dbReference>
<proteinExistence type="predicted"/>
<name>A0ABN2TFC4_9ACTN</name>
<keyword evidence="1" id="KW-1133">Transmembrane helix</keyword>
<keyword evidence="3" id="KW-1185">Reference proteome</keyword>
<evidence type="ECO:0000313" key="3">
    <source>
        <dbReference type="Proteomes" id="UP001499854"/>
    </source>
</evidence>
<dbReference type="EMBL" id="BAAAQM010000099">
    <property type="protein sequence ID" value="GAA2007637.1"/>
    <property type="molecule type" value="Genomic_DNA"/>
</dbReference>
<comment type="caution">
    <text evidence="2">The sequence shown here is derived from an EMBL/GenBank/DDBJ whole genome shotgun (WGS) entry which is preliminary data.</text>
</comment>
<dbReference type="Proteomes" id="UP001499854">
    <property type="component" value="Unassembled WGS sequence"/>
</dbReference>
<feature type="transmembrane region" description="Helical" evidence="1">
    <location>
        <begin position="100"/>
        <end position="122"/>
    </location>
</feature>
<accession>A0ABN2TFC4</accession>
<feature type="transmembrane region" description="Helical" evidence="1">
    <location>
        <begin position="57"/>
        <end position="79"/>
    </location>
</feature>
<keyword evidence="1" id="KW-0812">Transmembrane</keyword>
<dbReference type="Pfam" id="PF14087">
    <property type="entry name" value="DUF4267"/>
    <property type="match status" value="1"/>
</dbReference>
<reference evidence="2 3" key="1">
    <citation type="journal article" date="2019" name="Int. J. Syst. Evol. Microbiol.">
        <title>The Global Catalogue of Microorganisms (GCM) 10K type strain sequencing project: providing services to taxonomists for standard genome sequencing and annotation.</title>
        <authorList>
            <consortium name="The Broad Institute Genomics Platform"/>
            <consortium name="The Broad Institute Genome Sequencing Center for Infectious Disease"/>
            <person name="Wu L."/>
            <person name="Ma J."/>
        </authorList>
    </citation>
    <scope>NUCLEOTIDE SEQUENCE [LARGE SCALE GENOMIC DNA]</scope>
    <source>
        <strain evidence="2 3">JCM 16013</strain>
    </source>
</reference>
<organism evidence="2 3">
    <name type="scientific">Catenulispora subtropica</name>
    <dbReference type="NCBI Taxonomy" id="450798"/>
    <lineage>
        <taxon>Bacteria</taxon>
        <taxon>Bacillati</taxon>
        <taxon>Actinomycetota</taxon>
        <taxon>Actinomycetes</taxon>
        <taxon>Catenulisporales</taxon>
        <taxon>Catenulisporaceae</taxon>
        <taxon>Catenulispora</taxon>
    </lineage>
</organism>